<comment type="caution">
    <text evidence="2">The sequence shown here is derived from an EMBL/GenBank/DDBJ whole genome shotgun (WGS) entry which is preliminary data.</text>
</comment>
<reference evidence="2" key="1">
    <citation type="submission" date="2018-06" db="EMBL/GenBank/DDBJ databases">
        <authorList>
            <person name="Ashton P.M."/>
            <person name="Dallman T."/>
            <person name="Nair S."/>
            <person name="De Pinna E."/>
            <person name="Peters T."/>
            <person name="Grant K."/>
        </authorList>
    </citation>
    <scope>NUCLEOTIDE SEQUENCE [LARGE SCALE GENOMIC DNA]</scope>
    <source>
        <strain evidence="2">462023</strain>
    </source>
</reference>
<reference evidence="1" key="2">
    <citation type="submission" date="2022-08" db="EMBL/GenBank/DDBJ databases">
        <title>Genome sequencing of human pathogens.</title>
        <authorList>
            <person name="Cao X."/>
        </authorList>
    </citation>
    <scope>NUCLEOTIDE SEQUENCE</scope>
    <source>
        <strain evidence="1">EC16126</strain>
    </source>
</reference>
<dbReference type="EMBL" id="RTJF01000029">
    <property type="protein sequence ID" value="MJL95194.1"/>
    <property type="molecule type" value="Genomic_DNA"/>
</dbReference>
<dbReference type="Proteomes" id="UP001211064">
    <property type="component" value="Unassembled WGS sequence"/>
</dbReference>
<dbReference type="Proteomes" id="UP000885382">
    <property type="component" value="Unassembled WGS sequence"/>
</dbReference>
<sequence length="189" mass="21057">MSEEKGILSRITESLSGVGGAIKGAVGAAREIQNLTVDYAVKEKTHTLLDKLMDVQMQQMSLQELLIAAKEKIVELENEKVKQENWAAEAASYELYQPMRGTLVYRSKLSADTDQSPVYICPNCYEQKRKSILQAEGLVIKPGLGRAVNMVCSHCRASYLFNRNALEARLPAEDENPGKAITDYDPYNQ</sequence>
<dbReference type="AlphaFoldDB" id="A0A0V9MMM1"/>
<accession>A0A0V9MMM1</accession>
<protein>
    <submittedName>
        <fullName evidence="2">Uncharacterized protein</fullName>
    </submittedName>
</protein>
<dbReference type="RefSeq" id="WP_001551500.1">
    <property type="nucleotide sequence ID" value="NZ_AP022003.1"/>
</dbReference>
<evidence type="ECO:0000313" key="1">
    <source>
        <dbReference type="EMBL" id="MDA4179178.1"/>
    </source>
</evidence>
<organism evidence="2">
    <name type="scientific">Escherichia coli</name>
    <dbReference type="NCBI Taxonomy" id="562"/>
    <lineage>
        <taxon>Bacteria</taxon>
        <taxon>Pseudomonadati</taxon>
        <taxon>Pseudomonadota</taxon>
        <taxon>Gammaproteobacteria</taxon>
        <taxon>Enterobacterales</taxon>
        <taxon>Enterobacteriaceae</taxon>
        <taxon>Escherichia</taxon>
    </lineage>
</organism>
<proteinExistence type="predicted"/>
<evidence type="ECO:0000313" key="2">
    <source>
        <dbReference type="EMBL" id="MJL95194.1"/>
    </source>
</evidence>
<name>A0A0V9MMM1_ECOLX</name>
<gene>
    <name evidence="2" type="ORF">DNX30_21015</name>
    <name evidence="1" type="ORF">NY836_17650</name>
</gene>
<dbReference type="EMBL" id="JANWOR010000528">
    <property type="protein sequence ID" value="MDA4179178.1"/>
    <property type="molecule type" value="Genomic_DNA"/>
</dbReference>